<organism evidence="3 4">
    <name type="scientific">Candidatus Coproplasma stercoripullorum</name>
    <dbReference type="NCBI Taxonomy" id="2840751"/>
    <lineage>
        <taxon>Bacteria</taxon>
        <taxon>Bacillati</taxon>
        <taxon>Bacillota</taxon>
        <taxon>Clostridia</taxon>
        <taxon>Eubacteriales</taxon>
        <taxon>Candidatus Coproplasma</taxon>
    </lineage>
</organism>
<protein>
    <submittedName>
        <fullName evidence="3">Leucine-rich repeat domain-containing protein</fullName>
    </submittedName>
</protein>
<dbReference type="PANTHER" id="PTHR45661:SF3">
    <property type="entry name" value="IG-LIKE DOMAIN-CONTAINING PROTEIN"/>
    <property type="match status" value="1"/>
</dbReference>
<keyword evidence="2" id="KW-0732">Signal</keyword>
<feature type="chain" id="PRO_5038365936" evidence="2">
    <location>
        <begin position="23"/>
        <end position="393"/>
    </location>
</feature>
<comment type="caution">
    <text evidence="3">The sequence shown here is derived from an EMBL/GenBank/DDBJ whole genome shotgun (WGS) entry which is preliminary data.</text>
</comment>
<gene>
    <name evidence="3" type="ORF">IAB90_03120</name>
</gene>
<dbReference type="InterPro" id="IPR032675">
    <property type="entry name" value="LRR_dom_sf"/>
</dbReference>
<reference evidence="3" key="2">
    <citation type="journal article" date="2021" name="PeerJ">
        <title>Extensive microbial diversity within the chicken gut microbiome revealed by metagenomics and culture.</title>
        <authorList>
            <person name="Gilroy R."/>
            <person name="Ravi A."/>
            <person name="Getino M."/>
            <person name="Pursley I."/>
            <person name="Horton D.L."/>
            <person name="Alikhan N.F."/>
            <person name="Baker D."/>
            <person name="Gharbi K."/>
            <person name="Hall N."/>
            <person name="Watson M."/>
            <person name="Adriaenssens E.M."/>
            <person name="Foster-Nyarko E."/>
            <person name="Jarju S."/>
            <person name="Secka A."/>
            <person name="Antonio M."/>
            <person name="Oren A."/>
            <person name="Chaudhuri R.R."/>
            <person name="La Ragione R."/>
            <person name="Hildebrand F."/>
            <person name="Pallen M.J."/>
        </authorList>
    </citation>
    <scope>NUCLEOTIDE SEQUENCE</scope>
    <source>
        <strain evidence="3">ChiW25-3613</strain>
    </source>
</reference>
<evidence type="ECO:0000313" key="4">
    <source>
        <dbReference type="Proteomes" id="UP000824179"/>
    </source>
</evidence>
<feature type="signal peptide" evidence="2">
    <location>
        <begin position="1"/>
        <end position="22"/>
    </location>
</feature>
<dbReference type="AlphaFoldDB" id="A0A9D1AG93"/>
<accession>A0A9D1AG93</accession>
<name>A0A9D1AG93_9FIRM</name>
<evidence type="ECO:0000313" key="3">
    <source>
        <dbReference type="EMBL" id="HIR39353.1"/>
    </source>
</evidence>
<proteinExistence type="predicted"/>
<dbReference type="EMBL" id="DVHB01000058">
    <property type="protein sequence ID" value="HIR39353.1"/>
    <property type="molecule type" value="Genomic_DNA"/>
</dbReference>
<sequence>MKFKIIAAAAAVAALCCMPALSGCFGETYIEYTLYSSEDEVIRTDNFSENPDEPDGSSGGDSADSPDPAPEGSYYMVTGYSGKPVDLVVPAEIGGTPVRGIGEQAFINCKSLVTLTVEEGVSEVGIAAFVYCISLQKAVLPSTMNVGESMFGGCDRLQSVTLPEGITSIGNRAFQQCYALSEINADESNPVNLPSTLTFIGGNAFFYCYELSGEIVIPAGVTEIMQYSFANCINVTSFVIDGDVTAIGDGAFGGCHSAESIDIPSAVTAIGDYAFSNTYEFDSLTLPENLTYLGQYAFQASGVTSVAMPQGKGVWLYTEELAEDDPETEEDESIAPGSEEAEDLLFSFYYSEDVKDDPSAKGRIPSYELTDGEQAAEWLKDDLLTAYWYFVAV</sequence>
<dbReference type="InterPro" id="IPR026906">
    <property type="entry name" value="LRR_5"/>
</dbReference>
<dbReference type="SUPFAM" id="SSF52058">
    <property type="entry name" value="L domain-like"/>
    <property type="match status" value="1"/>
</dbReference>
<dbReference type="Pfam" id="PF13306">
    <property type="entry name" value="LRR_5"/>
    <property type="match status" value="2"/>
</dbReference>
<dbReference type="Proteomes" id="UP000824179">
    <property type="component" value="Unassembled WGS sequence"/>
</dbReference>
<evidence type="ECO:0000256" key="1">
    <source>
        <dbReference type="SAM" id="MobiDB-lite"/>
    </source>
</evidence>
<dbReference type="PANTHER" id="PTHR45661">
    <property type="entry name" value="SURFACE ANTIGEN"/>
    <property type="match status" value="1"/>
</dbReference>
<dbReference type="Gene3D" id="3.80.10.10">
    <property type="entry name" value="Ribonuclease Inhibitor"/>
    <property type="match status" value="2"/>
</dbReference>
<evidence type="ECO:0000256" key="2">
    <source>
        <dbReference type="SAM" id="SignalP"/>
    </source>
</evidence>
<dbReference type="InterPro" id="IPR053139">
    <property type="entry name" value="Surface_bspA-like"/>
</dbReference>
<feature type="region of interest" description="Disordered" evidence="1">
    <location>
        <begin position="45"/>
        <end position="68"/>
    </location>
</feature>
<reference evidence="3" key="1">
    <citation type="submission" date="2020-10" db="EMBL/GenBank/DDBJ databases">
        <authorList>
            <person name="Gilroy R."/>
        </authorList>
    </citation>
    <scope>NUCLEOTIDE SEQUENCE</scope>
    <source>
        <strain evidence="3">ChiW25-3613</strain>
    </source>
</reference>
<dbReference type="PROSITE" id="PS51257">
    <property type="entry name" value="PROKAR_LIPOPROTEIN"/>
    <property type="match status" value="1"/>
</dbReference>